<feature type="signal peptide" evidence="1">
    <location>
        <begin position="1"/>
        <end position="18"/>
    </location>
</feature>
<dbReference type="EMBL" id="JAULSW010000006">
    <property type="protein sequence ID" value="KAK3377956.1"/>
    <property type="molecule type" value="Genomic_DNA"/>
</dbReference>
<evidence type="ECO:0000256" key="1">
    <source>
        <dbReference type="SAM" id="SignalP"/>
    </source>
</evidence>
<proteinExistence type="predicted"/>
<evidence type="ECO:0000313" key="3">
    <source>
        <dbReference type="Proteomes" id="UP001285441"/>
    </source>
</evidence>
<feature type="chain" id="PRO_5042061170" evidence="1">
    <location>
        <begin position="19"/>
        <end position="161"/>
    </location>
</feature>
<name>A0AAE0KKV4_9PEZI</name>
<evidence type="ECO:0000313" key="2">
    <source>
        <dbReference type="EMBL" id="KAK3377956.1"/>
    </source>
</evidence>
<keyword evidence="3" id="KW-1185">Reference proteome</keyword>
<organism evidence="2 3">
    <name type="scientific">Podospora didyma</name>
    <dbReference type="NCBI Taxonomy" id="330526"/>
    <lineage>
        <taxon>Eukaryota</taxon>
        <taxon>Fungi</taxon>
        <taxon>Dikarya</taxon>
        <taxon>Ascomycota</taxon>
        <taxon>Pezizomycotina</taxon>
        <taxon>Sordariomycetes</taxon>
        <taxon>Sordariomycetidae</taxon>
        <taxon>Sordariales</taxon>
        <taxon>Podosporaceae</taxon>
        <taxon>Podospora</taxon>
    </lineage>
</organism>
<gene>
    <name evidence="2" type="ORF">B0H63DRAFT_547580</name>
</gene>
<reference evidence="2" key="1">
    <citation type="journal article" date="2023" name="Mol. Phylogenet. Evol.">
        <title>Genome-scale phylogeny and comparative genomics of the fungal order Sordariales.</title>
        <authorList>
            <person name="Hensen N."/>
            <person name="Bonometti L."/>
            <person name="Westerberg I."/>
            <person name="Brannstrom I.O."/>
            <person name="Guillou S."/>
            <person name="Cros-Aarteil S."/>
            <person name="Calhoun S."/>
            <person name="Haridas S."/>
            <person name="Kuo A."/>
            <person name="Mondo S."/>
            <person name="Pangilinan J."/>
            <person name="Riley R."/>
            <person name="LaButti K."/>
            <person name="Andreopoulos B."/>
            <person name="Lipzen A."/>
            <person name="Chen C."/>
            <person name="Yan M."/>
            <person name="Daum C."/>
            <person name="Ng V."/>
            <person name="Clum A."/>
            <person name="Steindorff A."/>
            <person name="Ohm R.A."/>
            <person name="Martin F."/>
            <person name="Silar P."/>
            <person name="Natvig D.O."/>
            <person name="Lalanne C."/>
            <person name="Gautier V."/>
            <person name="Ament-Velasquez S.L."/>
            <person name="Kruys A."/>
            <person name="Hutchinson M.I."/>
            <person name="Powell A.J."/>
            <person name="Barry K."/>
            <person name="Miller A.N."/>
            <person name="Grigoriev I.V."/>
            <person name="Debuchy R."/>
            <person name="Gladieux P."/>
            <person name="Hiltunen Thoren M."/>
            <person name="Johannesson H."/>
        </authorList>
    </citation>
    <scope>NUCLEOTIDE SEQUENCE</scope>
    <source>
        <strain evidence="2">CBS 232.78</strain>
    </source>
</reference>
<dbReference type="AlphaFoldDB" id="A0AAE0KKV4"/>
<sequence>MKLSPILFLSAVFGSAMAQSITLPDLPDGSYIISIGSDGKPTEGPTSQPTSPLRVLLRPPCGSAMNDFYNYGWNAFYNMCAAGGSHKWPQGTVITQYQGTSVTYMCSYTTNPCSTAEWADAVNWASGNCIGRSNGWMEPGYLHVPAWNKRYGYAKSGSSIC</sequence>
<dbReference type="Proteomes" id="UP001285441">
    <property type="component" value="Unassembled WGS sequence"/>
</dbReference>
<reference evidence="2" key="2">
    <citation type="submission" date="2023-06" db="EMBL/GenBank/DDBJ databases">
        <authorList>
            <consortium name="Lawrence Berkeley National Laboratory"/>
            <person name="Haridas S."/>
            <person name="Hensen N."/>
            <person name="Bonometti L."/>
            <person name="Westerberg I."/>
            <person name="Brannstrom I.O."/>
            <person name="Guillou S."/>
            <person name="Cros-Aarteil S."/>
            <person name="Calhoun S."/>
            <person name="Kuo A."/>
            <person name="Mondo S."/>
            <person name="Pangilinan J."/>
            <person name="Riley R."/>
            <person name="LaButti K."/>
            <person name="Andreopoulos B."/>
            <person name="Lipzen A."/>
            <person name="Chen C."/>
            <person name="Yanf M."/>
            <person name="Daum C."/>
            <person name="Ng V."/>
            <person name="Clum A."/>
            <person name="Steindorff A."/>
            <person name="Ohm R."/>
            <person name="Martin F."/>
            <person name="Silar P."/>
            <person name="Natvig D."/>
            <person name="Lalanne C."/>
            <person name="Gautier V."/>
            <person name="Ament-velasquez S.L."/>
            <person name="Kruys A."/>
            <person name="Hutchinson M.I."/>
            <person name="Powell A.J."/>
            <person name="Barry K."/>
            <person name="Miller A.N."/>
            <person name="Grigoriev I.V."/>
            <person name="Debuchy R."/>
            <person name="Gladieux P."/>
            <person name="Thoren M.H."/>
            <person name="Johannesson H."/>
        </authorList>
    </citation>
    <scope>NUCLEOTIDE SEQUENCE</scope>
    <source>
        <strain evidence="2">CBS 232.78</strain>
    </source>
</reference>
<accession>A0AAE0KKV4</accession>
<keyword evidence="1" id="KW-0732">Signal</keyword>
<comment type="caution">
    <text evidence="2">The sequence shown here is derived from an EMBL/GenBank/DDBJ whole genome shotgun (WGS) entry which is preliminary data.</text>
</comment>
<protein>
    <submittedName>
        <fullName evidence="2">Uncharacterized protein</fullName>
    </submittedName>
</protein>